<organism evidence="2">
    <name type="scientific">Oceaniferula spumae</name>
    <dbReference type="NCBI Taxonomy" id="2979115"/>
    <lineage>
        <taxon>Bacteria</taxon>
        <taxon>Pseudomonadati</taxon>
        <taxon>Verrucomicrobiota</taxon>
        <taxon>Verrucomicrobiia</taxon>
        <taxon>Verrucomicrobiales</taxon>
        <taxon>Verrucomicrobiaceae</taxon>
        <taxon>Oceaniferula</taxon>
    </lineage>
</organism>
<feature type="transmembrane region" description="Helical" evidence="1">
    <location>
        <begin position="547"/>
        <end position="565"/>
    </location>
</feature>
<evidence type="ECO:0000313" key="2">
    <source>
        <dbReference type="EMBL" id="BDS06399.1"/>
    </source>
</evidence>
<evidence type="ECO:0008006" key="3">
    <source>
        <dbReference type="Google" id="ProtNLM"/>
    </source>
</evidence>
<keyword evidence="1" id="KW-0812">Transmembrane</keyword>
<dbReference type="EMBL" id="AP026866">
    <property type="protein sequence ID" value="BDS06399.1"/>
    <property type="molecule type" value="Genomic_DNA"/>
</dbReference>
<keyword evidence="1" id="KW-1133">Transmembrane helix</keyword>
<reference evidence="2" key="1">
    <citation type="submission" date="2024-07" db="EMBL/GenBank/DDBJ databases">
        <title>Complete genome sequence of Verrucomicrobiaceae bacterium NT6N.</title>
        <authorList>
            <person name="Huang C."/>
            <person name="Takami H."/>
            <person name="Hamasaki K."/>
        </authorList>
    </citation>
    <scope>NUCLEOTIDE SEQUENCE</scope>
    <source>
        <strain evidence="2">NT6N</strain>
    </source>
</reference>
<feature type="transmembrane region" description="Helical" evidence="1">
    <location>
        <begin position="43"/>
        <end position="59"/>
    </location>
</feature>
<gene>
    <name evidence="2" type="ORF">NT6N_14390</name>
</gene>
<dbReference type="PANTHER" id="PTHR37464:SF1">
    <property type="entry name" value="BLL2463 PROTEIN"/>
    <property type="match status" value="1"/>
</dbReference>
<dbReference type="AlphaFoldDB" id="A0AAT9FK84"/>
<keyword evidence="1" id="KW-0472">Membrane</keyword>
<name>A0AAT9FK84_9BACT</name>
<proteinExistence type="predicted"/>
<evidence type="ECO:0000256" key="1">
    <source>
        <dbReference type="SAM" id="Phobius"/>
    </source>
</evidence>
<sequence length="582" mass="64456">MVLIHFLQRRAKVQVVSTLFLLRQTQRESTSGRRFDRLVNSVPLWLQIFAVLLTTWLLVQPRYVKAKSTQRIAIVLDSSASMRVFKDKLPETLQREIPRLQGNAANIEVWLMESDPSKAKIYQGKSMEELLAALTSWQPSSGATEPGNTLRVARSLVGAEGAISYITDTPLSGVAPYNSSTISIGEPTDNCGFTGVSFETSGTDLVWKAIVRNYSDEEQTRTWKLETAKGSSNTRSVTLKAGSLTTLQGAFPAGEERCRVSLNGDAFDLDDSLPLVRPAPKPLLIQSTLPKETVLLSDRMIASFPNLKTVANGTQADLIITSTETTPKDHHLMVFPQDKASSRPYLTGNIVATKHPLTDGLNWQALLVRNSISIPHDQADEVLLWQGNRALIYLRTHEITGRKALIFNFDIRRSNGMKQPSVAVLMLRFCEQLRQEKIAPETRITETSEPLDLTRRTGKDTPPLVKNIYDLNGEILETKSLDSRASGLTAPETPGFFTLSQGDEVLLTSATYFADTREADFSQCASDEVPATALATAVDRHTRDDHLWRVWACLILLAVLAAWYFTKSGTQVTTTTSDSQTT</sequence>
<dbReference type="PANTHER" id="PTHR37464">
    <property type="entry name" value="BLL2463 PROTEIN"/>
    <property type="match status" value="1"/>
</dbReference>
<protein>
    <recommendedName>
        <fullName evidence="3">Aerotolerance regulator N-terminal domain-containing protein</fullName>
    </recommendedName>
</protein>
<dbReference type="KEGG" id="osu:NT6N_14390"/>
<accession>A0AAT9FK84</accession>